<dbReference type="KEGG" id="plue:EWM63_19490"/>
<evidence type="ECO:0000313" key="2">
    <source>
        <dbReference type="EMBL" id="QBE64908.1"/>
    </source>
</evidence>
<name>A0A4P6L298_9BURK</name>
<dbReference type="OrthoDB" id="8758635at2"/>
<dbReference type="AlphaFoldDB" id="A0A4P6L298"/>
<dbReference type="Proteomes" id="UP000290637">
    <property type="component" value="Chromosome"/>
</dbReference>
<feature type="transmembrane region" description="Helical" evidence="1">
    <location>
        <begin position="45"/>
        <end position="72"/>
    </location>
</feature>
<feature type="transmembrane region" description="Helical" evidence="1">
    <location>
        <begin position="84"/>
        <end position="104"/>
    </location>
</feature>
<keyword evidence="1" id="KW-1133">Transmembrane helix</keyword>
<keyword evidence="1" id="KW-0812">Transmembrane</keyword>
<accession>A0A4P6L298</accession>
<evidence type="ECO:0000313" key="3">
    <source>
        <dbReference type="Proteomes" id="UP000290637"/>
    </source>
</evidence>
<proteinExistence type="predicted"/>
<sequence>MQSNRVANGFGIFMLIGSVPWILAIATFVQIMIAHSEAKSSGGNALGLMIMSISAYGIALVSFVSGVIYFTYAALRKKESPKRWQWLTIGYSICLLIIPIIFFFSQ</sequence>
<protein>
    <submittedName>
        <fullName evidence="2">Uncharacterized protein</fullName>
    </submittedName>
</protein>
<evidence type="ECO:0000256" key="1">
    <source>
        <dbReference type="SAM" id="Phobius"/>
    </source>
</evidence>
<keyword evidence="3" id="KW-1185">Reference proteome</keyword>
<reference evidence="2 3" key="1">
    <citation type="submission" date="2019-02" db="EMBL/GenBank/DDBJ databases">
        <title>Draft Genome Sequences of Six Type Strains of the Genus Massilia.</title>
        <authorList>
            <person name="Miess H."/>
            <person name="Frediansyhah A."/>
            <person name="Gross H."/>
        </authorList>
    </citation>
    <scope>NUCLEOTIDE SEQUENCE [LARGE SCALE GENOMIC DNA]</scope>
    <source>
        <strain evidence="2 3">DSM 17473</strain>
    </source>
</reference>
<dbReference type="RefSeq" id="WP_130188023.1">
    <property type="nucleotide sequence ID" value="NZ_CP035913.1"/>
</dbReference>
<gene>
    <name evidence="2" type="ORF">EWM63_19490</name>
</gene>
<dbReference type="EMBL" id="CP035913">
    <property type="protein sequence ID" value="QBE64908.1"/>
    <property type="molecule type" value="Genomic_DNA"/>
</dbReference>
<feature type="transmembrane region" description="Helical" evidence="1">
    <location>
        <begin position="12"/>
        <end position="33"/>
    </location>
</feature>
<keyword evidence="1" id="KW-0472">Membrane</keyword>
<organism evidence="2 3">
    <name type="scientific">Pseudoduganella lutea</name>
    <dbReference type="NCBI Taxonomy" id="321985"/>
    <lineage>
        <taxon>Bacteria</taxon>
        <taxon>Pseudomonadati</taxon>
        <taxon>Pseudomonadota</taxon>
        <taxon>Betaproteobacteria</taxon>
        <taxon>Burkholderiales</taxon>
        <taxon>Oxalobacteraceae</taxon>
        <taxon>Telluria group</taxon>
        <taxon>Pseudoduganella</taxon>
    </lineage>
</organism>